<dbReference type="Gene3D" id="3.30.420.40">
    <property type="match status" value="2"/>
</dbReference>
<dbReference type="SUPFAM" id="SSF53067">
    <property type="entry name" value="Actin-like ATPase domain"/>
    <property type="match status" value="1"/>
</dbReference>
<dbReference type="Pfam" id="PF17989">
    <property type="entry name" value="ALP_N"/>
    <property type="match status" value="1"/>
</dbReference>
<reference evidence="2 3" key="1">
    <citation type="submission" date="2021-02" db="EMBL/GenBank/DDBJ databases">
        <title>Paenibacillus tianjinensis sp. nov.</title>
        <authorList>
            <person name="Liu H."/>
        </authorList>
    </citation>
    <scope>NUCLEOTIDE SEQUENCE [LARGE SCALE GENOMIC DNA]</scope>
    <source>
        <strain evidence="2 3">TB2019</strain>
    </source>
</reference>
<proteinExistence type="predicted"/>
<sequence>MSLIVTPELSVVDLGFSYTKAKKGRTVYLQPSITGEPQPMFEQNIKSNYFSYNDELFIGELAQQFSDIKYFSLKDNKSEAMTSDVLLKTALGYLNKSKPFNMITGLPVLFYFKQMADMEKLLDSLSEQSTYNIKKGNREINDIKLNINKYKIYPQGYGIAMSFLLDKEGKLINTYVARKKILVIDLGFYTLNLLGLDKLDIMKESTSLLLGVEKAYKLLRKYLIDHVGKSPSIYELDKHVRSGSYEGYNIKPLIRKAFQALAIQIQNEVEGLNINFDHYFIGGGAAHHIYDLLTLNNKMLFGQLAQVEGYENVGVRLWG</sequence>
<dbReference type="Proteomes" id="UP000663452">
    <property type="component" value="Chromosome"/>
</dbReference>
<organism evidence="2 3">
    <name type="scientific">Paenibacillus tianjinensis</name>
    <dbReference type="NCBI Taxonomy" id="2810347"/>
    <lineage>
        <taxon>Bacteria</taxon>
        <taxon>Bacillati</taxon>
        <taxon>Bacillota</taxon>
        <taxon>Bacilli</taxon>
        <taxon>Bacillales</taxon>
        <taxon>Paenibacillaceae</taxon>
        <taxon>Paenibacillus</taxon>
    </lineage>
</organism>
<protein>
    <submittedName>
        <fullName evidence="2">ParM/StbA family protein</fullName>
    </submittedName>
</protein>
<dbReference type="InterPro" id="IPR043129">
    <property type="entry name" value="ATPase_NBD"/>
</dbReference>
<evidence type="ECO:0000313" key="2">
    <source>
        <dbReference type="EMBL" id="QSF43354.1"/>
    </source>
</evidence>
<dbReference type="CDD" id="cd24025">
    <property type="entry name" value="ASKHA_NBD_ParM_pCBH-like"/>
    <property type="match status" value="1"/>
</dbReference>
<evidence type="ECO:0000313" key="3">
    <source>
        <dbReference type="Proteomes" id="UP000663452"/>
    </source>
</evidence>
<accession>A0ABX7L8J8</accession>
<name>A0ABX7L8J8_9BACL</name>
<evidence type="ECO:0000259" key="1">
    <source>
        <dbReference type="Pfam" id="PF17989"/>
    </source>
</evidence>
<feature type="domain" description="Actin-like protein N-terminal" evidence="1">
    <location>
        <begin position="12"/>
        <end position="158"/>
    </location>
</feature>
<dbReference type="EMBL" id="CP070969">
    <property type="protein sequence ID" value="QSF43354.1"/>
    <property type="molecule type" value="Genomic_DNA"/>
</dbReference>
<dbReference type="InterPro" id="IPR040607">
    <property type="entry name" value="ALP_N"/>
</dbReference>
<keyword evidence="3" id="KW-1185">Reference proteome</keyword>
<gene>
    <name evidence="2" type="ORF">JRJ22_18995</name>
</gene>
<dbReference type="RefSeq" id="WP_206100987.1">
    <property type="nucleotide sequence ID" value="NZ_CP070969.1"/>
</dbReference>